<name>A0AAD1YJ12_9CLOT</name>
<organism evidence="1 2">
    <name type="scientific">Clostridium neonatale</name>
    <dbReference type="NCBI Taxonomy" id="137838"/>
    <lineage>
        <taxon>Bacteria</taxon>
        <taxon>Bacillati</taxon>
        <taxon>Bacillota</taxon>
        <taxon>Clostridia</taxon>
        <taxon>Eubacteriales</taxon>
        <taxon>Clostridiaceae</taxon>
        <taxon>Clostridium</taxon>
    </lineage>
</organism>
<accession>A0AAD1YJ12</accession>
<dbReference type="EMBL" id="CAMTCP010000271">
    <property type="protein sequence ID" value="CAI3676781.1"/>
    <property type="molecule type" value="Genomic_DNA"/>
</dbReference>
<evidence type="ECO:0000313" key="2">
    <source>
        <dbReference type="Proteomes" id="UP001189143"/>
    </source>
</evidence>
<dbReference type="RefSeq" id="WP_125148988.1">
    <property type="nucleotide sequence ID" value="NZ_CAMRXC010000258.1"/>
</dbReference>
<evidence type="ECO:0000313" key="1">
    <source>
        <dbReference type="EMBL" id="CAI3676781.1"/>
    </source>
</evidence>
<dbReference type="Proteomes" id="UP001189143">
    <property type="component" value="Unassembled WGS sequence"/>
</dbReference>
<protein>
    <submittedName>
        <fullName evidence="1">Uncharacterized protein</fullName>
    </submittedName>
</protein>
<dbReference type="AlphaFoldDB" id="A0AAD1YJ12"/>
<comment type="caution">
    <text evidence="1">The sequence shown here is derived from an EMBL/GenBank/DDBJ whole genome shotgun (WGS) entry which is preliminary data.</text>
</comment>
<sequence length="136" mass="15316">MSLGGFGDKTFEVSMNKIYTFKDYSNEVSLETEDQDVDGSKPSTYIKGMGLEAPSITIELRQSKNIDVETEYNNWKSICRNKKPHMLFLGNEPVSTNKFLLIKVAISNVQFSSSGKMIKATLNLSFKEYVRAGVKQ</sequence>
<dbReference type="InterPro" id="IPR009734">
    <property type="entry name" value="Myoviridae_GpU"/>
</dbReference>
<gene>
    <name evidence="1" type="ORF">CNEO2_700029</name>
</gene>
<proteinExistence type="predicted"/>
<reference evidence="1" key="1">
    <citation type="submission" date="2022-10" db="EMBL/GenBank/DDBJ databases">
        <authorList>
            <person name="Aires J."/>
            <person name="Mesa V."/>
        </authorList>
    </citation>
    <scope>NUCLEOTIDE SEQUENCE</scope>
    <source>
        <strain evidence="1">Clostridium neonatale JD116</strain>
    </source>
</reference>
<dbReference type="Pfam" id="PF06995">
    <property type="entry name" value="Phage_P2_GpU"/>
    <property type="match status" value="1"/>
</dbReference>